<feature type="coiled-coil region" evidence="1">
    <location>
        <begin position="307"/>
        <end position="351"/>
    </location>
</feature>
<evidence type="ECO:0000313" key="2">
    <source>
        <dbReference type="EMBL" id="GEN72185.1"/>
    </source>
</evidence>
<dbReference type="EMBL" id="BJYI01000007">
    <property type="protein sequence ID" value="GEN72185.1"/>
    <property type="molecule type" value="Genomic_DNA"/>
</dbReference>
<evidence type="ECO:0000313" key="3">
    <source>
        <dbReference type="Proteomes" id="UP000321150"/>
    </source>
</evidence>
<evidence type="ECO:0000256" key="1">
    <source>
        <dbReference type="SAM" id="Coils"/>
    </source>
</evidence>
<gene>
    <name evidence="2" type="ORF">CLA01_22570</name>
</gene>
<name>A0A511YAH7_9FLAO</name>
<sequence>MKKTLSVLGLVICGLLFSQDIAFSKLYGHGDPVNFYLGSYPVTGSSGLDINWYGGIRLRTSTGVGLQLLENGNIGIGTSTPQAKFDVNFGNEQKGIRFFQPSTTQNPINTLVSSLMFTWYNNHADMGIIRGDTDNIIGLGFRFNGDEKVRFTPNGNVGIGTSSPVSKLDLGTNYSDPSTFPNKITLWSGGSNNYFGFGISTASLDYFSQGQHRFFVGYNGSPGIEVLTLKANGNAALQGKLEAKEVKVTLTPTADFVFEKDYDLPKLEDVEKHIKENKHLPEIASAKVMEQEGVNVGEFQIKLLQKIEELTLYSIEQNKQIKKLQEENQTLKSQSEKINKLEKQLEQILEKQ</sequence>
<organism evidence="2 3">
    <name type="scientific">Chryseobacterium lathyri</name>
    <dbReference type="NCBI Taxonomy" id="395933"/>
    <lineage>
        <taxon>Bacteria</taxon>
        <taxon>Pseudomonadati</taxon>
        <taxon>Bacteroidota</taxon>
        <taxon>Flavobacteriia</taxon>
        <taxon>Flavobacteriales</taxon>
        <taxon>Weeksellaceae</taxon>
        <taxon>Chryseobacterium group</taxon>
        <taxon>Chryseobacterium</taxon>
    </lineage>
</organism>
<comment type="caution">
    <text evidence="2">The sequence shown here is derived from an EMBL/GenBank/DDBJ whole genome shotgun (WGS) entry which is preliminary data.</text>
</comment>
<dbReference type="Proteomes" id="UP000321150">
    <property type="component" value="Unassembled WGS sequence"/>
</dbReference>
<dbReference type="AlphaFoldDB" id="A0A511YAH7"/>
<keyword evidence="1" id="KW-0175">Coiled coil</keyword>
<accession>A0A511YAH7</accession>
<dbReference type="RefSeq" id="WP_228452629.1">
    <property type="nucleotide sequence ID" value="NZ_BJYI01000007.1"/>
</dbReference>
<reference evidence="2 3" key="1">
    <citation type="submission" date="2019-07" db="EMBL/GenBank/DDBJ databases">
        <title>Whole genome shotgun sequence of Chryseobacterium lathyri NBRC 105250.</title>
        <authorList>
            <person name="Hosoyama A."/>
            <person name="Uohara A."/>
            <person name="Ohji S."/>
            <person name="Ichikawa N."/>
        </authorList>
    </citation>
    <scope>NUCLEOTIDE SEQUENCE [LARGE SCALE GENOMIC DNA]</scope>
    <source>
        <strain evidence="2 3">NBRC 105250</strain>
    </source>
</reference>
<proteinExistence type="predicted"/>
<evidence type="ECO:0008006" key="4">
    <source>
        <dbReference type="Google" id="ProtNLM"/>
    </source>
</evidence>
<protein>
    <recommendedName>
        <fullName evidence="4">Peptidase S74 domain-containing protein</fullName>
    </recommendedName>
</protein>